<keyword evidence="2" id="KW-0238">DNA-binding</keyword>
<dbReference type="CDD" id="cd14699">
    <property type="entry name" value="bZIP_Fos_like"/>
    <property type="match status" value="1"/>
</dbReference>
<dbReference type="PROSITE" id="PS50217">
    <property type="entry name" value="BZIP"/>
    <property type="match status" value="1"/>
</dbReference>
<dbReference type="Gene3D" id="1.20.5.170">
    <property type="match status" value="1"/>
</dbReference>
<reference evidence="7" key="1">
    <citation type="submission" date="2025-08" db="UniProtKB">
        <authorList>
            <consortium name="RefSeq"/>
        </authorList>
    </citation>
    <scope>IDENTIFICATION</scope>
    <source>
        <tissue evidence="7">Whole sample</tissue>
    </source>
</reference>
<dbReference type="InterPro" id="IPR004826">
    <property type="entry name" value="bZIP_Maf"/>
</dbReference>
<evidence type="ECO:0000256" key="2">
    <source>
        <dbReference type="ARBA" id="ARBA00023125"/>
    </source>
</evidence>
<dbReference type="Proteomes" id="UP000694844">
    <property type="component" value="Chromosome 4"/>
</dbReference>
<feature type="domain" description="BZIP" evidence="5">
    <location>
        <begin position="256"/>
        <end position="319"/>
    </location>
</feature>
<dbReference type="GeneID" id="111131663"/>
<feature type="coiled-coil region" evidence="4">
    <location>
        <begin position="251"/>
        <end position="315"/>
    </location>
</feature>
<keyword evidence="3" id="KW-0804">Transcription</keyword>
<proteinExistence type="predicted"/>
<dbReference type="InterPro" id="IPR000837">
    <property type="entry name" value="AP-1"/>
</dbReference>
<dbReference type="SUPFAM" id="SSF57959">
    <property type="entry name" value="Leucine zipper domain"/>
    <property type="match status" value="1"/>
</dbReference>
<dbReference type="PANTHER" id="PTHR23351">
    <property type="entry name" value="FOS TRANSCRIPTION FACTOR-RELATED"/>
    <property type="match status" value="1"/>
</dbReference>
<dbReference type="Pfam" id="PF03131">
    <property type="entry name" value="bZIP_Maf"/>
    <property type="match status" value="1"/>
</dbReference>
<dbReference type="InterPro" id="IPR004827">
    <property type="entry name" value="bZIP"/>
</dbReference>
<evidence type="ECO:0000256" key="4">
    <source>
        <dbReference type="SAM" id="Coils"/>
    </source>
</evidence>
<dbReference type="KEGG" id="cvn:111131663"/>
<keyword evidence="6" id="KW-1185">Reference proteome</keyword>
<dbReference type="OrthoDB" id="2596881at2759"/>
<dbReference type="InterPro" id="IPR046347">
    <property type="entry name" value="bZIP_sf"/>
</dbReference>
<dbReference type="PRINTS" id="PR00042">
    <property type="entry name" value="LEUZIPPRFOS"/>
</dbReference>
<dbReference type="GO" id="GO:0000981">
    <property type="term" value="F:DNA-binding transcription factor activity, RNA polymerase II-specific"/>
    <property type="evidence" value="ECO:0007669"/>
    <property type="project" value="TreeGrafter"/>
</dbReference>
<dbReference type="SMART" id="SM00338">
    <property type="entry name" value="BRLZ"/>
    <property type="match status" value="1"/>
</dbReference>
<evidence type="ECO:0000259" key="5">
    <source>
        <dbReference type="PROSITE" id="PS50217"/>
    </source>
</evidence>
<dbReference type="GO" id="GO:0005634">
    <property type="term" value="C:nucleus"/>
    <property type="evidence" value="ECO:0007669"/>
    <property type="project" value="TreeGrafter"/>
</dbReference>
<dbReference type="GO" id="GO:0000978">
    <property type="term" value="F:RNA polymerase II cis-regulatory region sequence-specific DNA binding"/>
    <property type="evidence" value="ECO:0007669"/>
    <property type="project" value="TreeGrafter"/>
</dbReference>
<protein>
    <submittedName>
        <fullName evidence="7">Proto-oncogene c-Fos-like isoform X1</fullName>
    </submittedName>
</protein>
<keyword evidence="4" id="KW-0175">Coiled coil</keyword>
<dbReference type="RefSeq" id="XP_022335004.1">
    <property type="nucleotide sequence ID" value="XM_022479296.1"/>
</dbReference>
<evidence type="ECO:0000313" key="7">
    <source>
        <dbReference type="RefSeq" id="XP_022335004.1"/>
    </source>
</evidence>
<sequence>MEPAKRVCLPFLPTHSITDKGFQSCDYTGNIPAREDMVKKDKVDILDLFLDNGIDIGHFLSEEGQAFGKPRVILDDMTSPFGQADIMIDNTTPPLSQTEMVYDMSTPLAQLDTQQQDMTLNNTIYTGPDFLIDNVSAEVEVPQEITVQVIEDPVIEVMSENSSISTSLYDSTCSSEGFQHLEESVTTQFPFDDLDPSQAFFAEEVSKSELADIDLSPLLKEEIKHKIKRRRMAEGKEEIRVEFKEPSPERLTKEEEEHRRIKREKNKLAAQKCRSKKRKLADTLEEETMKLEERQEKLQEQVQKLREEREHLMDLLKIHSQVCPKMARMGS</sequence>
<dbReference type="PANTHER" id="PTHR23351:SF24">
    <property type="entry name" value="ACTIVATING TRANSCRIPTION FACTOR 3-RELATED"/>
    <property type="match status" value="1"/>
</dbReference>
<dbReference type="AlphaFoldDB" id="A0A8B8E5M0"/>
<evidence type="ECO:0000256" key="1">
    <source>
        <dbReference type="ARBA" id="ARBA00023015"/>
    </source>
</evidence>
<evidence type="ECO:0000313" key="6">
    <source>
        <dbReference type="Proteomes" id="UP000694844"/>
    </source>
</evidence>
<name>A0A8B8E5M0_CRAVI</name>
<gene>
    <name evidence="7" type="primary">LOC111131663</name>
</gene>
<accession>A0A8B8E5M0</accession>
<evidence type="ECO:0000256" key="3">
    <source>
        <dbReference type="ARBA" id="ARBA00023163"/>
    </source>
</evidence>
<organism evidence="6 7">
    <name type="scientific">Crassostrea virginica</name>
    <name type="common">Eastern oyster</name>
    <dbReference type="NCBI Taxonomy" id="6565"/>
    <lineage>
        <taxon>Eukaryota</taxon>
        <taxon>Metazoa</taxon>
        <taxon>Spiralia</taxon>
        <taxon>Lophotrochozoa</taxon>
        <taxon>Mollusca</taxon>
        <taxon>Bivalvia</taxon>
        <taxon>Autobranchia</taxon>
        <taxon>Pteriomorphia</taxon>
        <taxon>Ostreida</taxon>
        <taxon>Ostreoidea</taxon>
        <taxon>Ostreidae</taxon>
        <taxon>Crassostrea</taxon>
    </lineage>
</organism>
<keyword evidence="1" id="KW-0805">Transcription regulation</keyword>